<evidence type="ECO:0000313" key="3">
    <source>
        <dbReference type="Proteomes" id="UP000186040"/>
    </source>
</evidence>
<dbReference type="STRING" id="1193682.BJP25_21570"/>
<dbReference type="GO" id="GO:0003700">
    <property type="term" value="F:DNA-binding transcription factor activity"/>
    <property type="evidence" value="ECO:0007669"/>
    <property type="project" value="InterPro"/>
</dbReference>
<dbReference type="Pfam" id="PF12802">
    <property type="entry name" value="MarR_2"/>
    <property type="match status" value="1"/>
</dbReference>
<evidence type="ECO:0000313" key="2">
    <source>
        <dbReference type="EMBL" id="OLR92761.1"/>
    </source>
</evidence>
<dbReference type="PANTHER" id="PTHR39515:SF2">
    <property type="entry name" value="HTH-TYPE TRANSCRIPTIONAL REGULATOR RV0880"/>
    <property type="match status" value="1"/>
</dbReference>
<sequence length="133" mass="14130">MLAARHAVLVPAKGELERSAYLLLSRLAAGGPMTIAALAEAFGLDVSTVHRQVAVVLKAGLVERVLDPGGGVARLLRVTAEGQRKLVAERGRILGCLRDILGEWPAERVAVLADVLIGYNEAVEGSEGRSWPR</sequence>
<dbReference type="Proteomes" id="UP000186040">
    <property type="component" value="Unassembled WGS sequence"/>
</dbReference>
<evidence type="ECO:0000259" key="1">
    <source>
        <dbReference type="SMART" id="SM00347"/>
    </source>
</evidence>
<dbReference type="SMART" id="SM00347">
    <property type="entry name" value="HTH_MARR"/>
    <property type="match status" value="1"/>
</dbReference>
<dbReference type="Gene3D" id="1.10.10.10">
    <property type="entry name" value="Winged helix-like DNA-binding domain superfamily/Winged helix DNA-binding domain"/>
    <property type="match status" value="1"/>
</dbReference>
<dbReference type="InterPro" id="IPR052526">
    <property type="entry name" value="HTH-type_Bedaq_tolerance"/>
</dbReference>
<protein>
    <recommendedName>
        <fullName evidence="1">HTH marR-type domain-containing protein</fullName>
    </recommendedName>
</protein>
<gene>
    <name evidence="2" type="ORF">BJP25_21570</name>
</gene>
<keyword evidence="3" id="KW-1185">Reference proteome</keyword>
<dbReference type="AlphaFoldDB" id="A0A1Q9LL37"/>
<organism evidence="2 3">
    <name type="scientific">Actinokineospora bangkokensis</name>
    <dbReference type="NCBI Taxonomy" id="1193682"/>
    <lineage>
        <taxon>Bacteria</taxon>
        <taxon>Bacillati</taxon>
        <taxon>Actinomycetota</taxon>
        <taxon>Actinomycetes</taxon>
        <taxon>Pseudonocardiales</taxon>
        <taxon>Pseudonocardiaceae</taxon>
        <taxon>Actinokineospora</taxon>
    </lineage>
</organism>
<feature type="domain" description="HTH marR-type" evidence="1">
    <location>
        <begin position="9"/>
        <end position="109"/>
    </location>
</feature>
<dbReference type="InterPro" id="IPR036388">
    <property type="entry name" value="WH-like_DNA-bd_sf"/>
</dbReference>
<proteinExistence type="predicted"/>
<reference evidence="2 3" key="1">
    <citation type="submission" date="2016-10" db="EMBL/GenBank/DDBJ databases">
        <title>The Draft Genome Sequence of Actinokineospora bangkokensis 44EHWT reveals the biosynthetic pathway of antifungal compounds Thailandins with unusual extender unit butylmalonyl-CoA.</title>
        <authorList>
            <person name="Greule A."/>
            <person name="Intra B."/>
            <person name="Flemming S."/>
            <person name="Rommel M.G."/>
            <person name="Panbangred W."/>
            <person name="Bechthold A."/>
        </authorList>
    </citation>
    <scope>NUCLEOTIDE SEQUENCE [LARGE SCALE GENOMIC DNA]</scope>
    <source>
        <strain evidence="2 3">44EHW</strain>
    </source>
</reference>
<dbReference type="EMBL" id="MKQR01000016">
    <property type="protein sequence ID" value="OLR92761.1"/>
    <property type="molecule type" value="Genomic_DNA"/>
</dbReference>
<dbReference type="InterPro" id="IPR036390">
    <property type="entry name" value="WH_DNA-bd_sf"/>
</dbReference>
<dbReference type="OrthoDB" id="3239785at2"/>
<name>A0A1Q9LL37_9PSEU</name>
<accession>A0A1Q9LL37</accession>
<dbReference type="SUPFAM" id="SSF46785">
    <property type="entry name" value="Winged helix' DNA-binding domain"/>
    <property type="match status" value="1"/>
</dbReference>
<dbReference type="InterPro" id="IPR000835">
    <property type="entry name" value="HTH_MarR-typ"/>
</dbReference>
<comment type="caution">
    <text evidence="2">The sequence shown here is derived from an EMBL/GenBank/DDBJ whole genome shotgun (WGS) entry which is preliminary data.</text>
</comment>
<dbReference type="PANTHER" id="PTHR39515">
    <property type="entry name" value="CONSERVED PROTEIN"/>
    <property type="match status" value="1"/>
</dbReference>